<evidence type="ECO:0000313" key="1">
    <source>
        <dbReference type="EMBL" id="KVW95855.1"/>
    </source>
</evidence>
<dbReference type="EMBL" id="LDUG01000023">
    <property type="protein sequence ID" value="KVW95855.1"/>
    <property type="molecule type" value="Genomic_DNA"/>
</dbReference>
<dbReference type="AlphaFoldDB" id="A0A106BNY7"/>
<sequence length="408" mass="44563">MARPLMRWLINLNPLNCHDEGDGIGDAEPYLWTIFFKCDGASLMVSDAGKIEGSAVIFPTPGSHGNLNRDDVDAGDTVFIPSVLGSFSDSVMPIPVAPAIQPLLGQEDLPGFFGVVVVLMEEDNVTDNGAEAGHQALNAAVQSAIDKVLQSLGAGHTVITPEDIASVTEGIDGAVSDAISEAQGVFANIWSWLNADDQIGNQVFVFNQDQFVTPDHPDQRVGTLGFSQRWRNHGDWEIHGAMALTEPCLAISTASVLAGKGSKSDYLGGRPEKFSRQLSAMRAFRDRYFHRYEGLQGWWKLAARNTPQVAYLTMRDPQMRKSVGVVFKGIGGILEDLDAPLPKDFLDHAQRATKLARKSTFRRLRLDASRAEVVLRKLKPRSTGQDALKLFAKHSPARYPKQKGNRGS</sequence>
<dbReference type="PATRIC" id="fig|36861.3.peg.1534"/>
<protein>
    <submittedName>
        <fullName evidence="1">Uncharacterized protein</fullName>
    </submittedName>
</protein>
<dbReference type="Proteomes" id="UP000064243">
    <property type="component" value="Unassembled WGS sequence"/>
</dbReference>
<proteinExistence type="predicted"/>
<name>A0A106BNY7_THIDE</name>
<accession>A0A106BNY7</accession>
<gene>
    <name evidence="1" type="ORF">ABW22_09380</name>
</gene>
<dbReference type="RefSeq" id="WP_059755402.1">
    <property type="nucleotide sequence ID" value="NZ_LDUG01000023.1"/>
</dbReference>
<organism evidence="1 2">
    <name type="scientific">Thiobacillus denitrificans</name>
    <dbReference type="NCBI Taxonomy" id="36861"/>
    <lineage>
        <taxon>Bacteria</taxon>
        <taxon>Pseudomonadati</taxon>
        <taxon>Pseudomonadota</taxon>
        <taxon>Betaproteobacteria</taxon>
        <taxon>Nitrosomonadales</taxon>
        <taxon>Thiobacillaceae</taxon>
        <taxon>Thiobacillus</taxon>
    </lineage>
</organism>
<evidence type="ECO:0000313" key="2">
    <source>
        <dbReference type="Proteomes" id="UP000064243"/>
    </source>
</evidence>
<keyword evidence="2" id="KW-1185">Reference proteome</keyword>
<comment type="caution">
    <text evidence="1">The sequence shown here is derived from an EMBL/GenBank/DDBJ whole genome shotgun (WGS) entry which is preliminary data.</text>
</comment>
<reference evidence="1 2" key="1">
    <citation type="journal article" date="2015" name="Appl. Environ. Microbiol.">
        <title>Aerobic and Anaerobic Thiosulfate Oxidation by a Cold-Adapted, Subglacial Chemoautotroph.</title>
        <authorList>
            <person name="Harrold Z.R."/>
            <person name="Skidmore M.L."/>
            <person name="Hamilton T.L."/>
            <person name="Desch L."/>
            <person name="Amada K."/>
            <person name="van Gelder W."/>
            <person name="Glover K."/>
            <person name="Roden E.E."/>
            <person name="Boyd E.S."/>
        </authorList>
    </citation>
    <scope>NUCLEOTIDE SEQUENCE [LARGE SCALE GENOMIC DNA]</scope>
    <source>
        <strain evidence="1 2">RG</strain>
    </source>
</reference>
<dbReference type="OrthoDB" id="9816502at2"/>